<sequence>MLHGSLPAVSVVHRRSTPQIHTLCVHGGAKQRHVILPADGRSDGSKRRLDGWQRGAVSDPPDEPFGASRHQFSVLSPQAAIGTEEQGRAKEGSASLLNYAQNKFDAMSSGYIAHLDDFISSQRNRRFVVAAKLFASFLGPRSHVSAKPESLEVASQKGFRKDNQLCAGACGLLAIGLDLIECPLRVKNSSTRLYDCGDYFVHVGSSIVFPLVNQWQIVVLALLFRLKQQRRKIYEIIAPYHPGVHSGRFDRHHGNVLRLDPGDQSPVTGDEAILGAAGDPQQAQRSGAGPFGTRPLDEQRKFPGIVRAHPAGTEGPDPAEGVEMVQPSQKRLGTAHGLASDCAVLTVLQDEIHRFNLRYHLVQQALSEKVVVALPQSRAAKGRPIFGNDLRHAIPERHNNDHGSGFAQRDQVVKDKVGSAYQGPTACVKGEAVQQIEHGIALVAFRIVAGRGINDEIPLVADDAGFIKMTMQDAVWHILFLPRFGSLAGNMQNIPYLQQVRLDVRIGRIEQRDAIGAEHVTVVLGFRRANCNAPHPIAGFLHRLRSGRAFQDELDLLCPWIEEAKSNATIGLYLGGLRQFWPLSEQGHCDHDQTNR</sequence>
<gene>
    <name evidence="2" type="ORF">CARN3_1206</name>
</gene>
<evidence type="ECO:0000256" key="1">
    <source>
        <dbReference type="SAM" id="MobiDB-lite"/>
    </source>
</evidence>
<organism evidence="2">
    <name type="scientific">mine drainage metagenome</name>
    <dbReference type="NCBI Taxonomy" id="410659"/>
    <lineage>
        <taxon>unclassified sequences</taxon>
        <taxon>metagenomes</taxon>
        <taxon>ecological metagenomes</taxon>
    </lineage>
</organism>
<feature type="region of interest" description="Disordered" evidence="1">
    <location>
        <begin position="38"/>
        <end position="66"/>
    </location>
</feature>
<comment type="caution">
    <text evidence="2">The sequence shown here is derived from an EMBL/GenBank/DDBJ whole genome shotgun (WGS) entry which is preliminary data.</text>
</comment>
<name>E6PZ47_9ZZZZ</name>
<proteinExistence type="predicted"/>
<accession>E6PZ47</accession>
<dbReference type="EMBL" id="CABN01000105">
    <property type="protein sequence ID" value="CBI00206.1"/>
    <property type="molecule type" value="Genomic_DNA"/>
</dbReference>
<feature type="compositionally biased region" description="Basic and acidic residues" evidence="1">
    <location>
        <begin position="40"/>
        <end position="51"/>
    </location>
</feature>
<reference evidence="2" key="1">
    <citation type="submission" date="2009-10" db="EMBL/GenBank/DDBJ databases">
        <title>Diversity of trophic interactions inside an arsenic-rich microbial ecosystem.</title>
        <authorList>
            <person name="Bertin P.N."/>
            <person name="Heinrich-Salmeron A."/>
            <person name="Pelletier E."/>
            <person name="Goulhen-Chollet F."/>
            <person name="Arsene-Ploetze F."/>
            <person name="Gallien S."/>
            <person name="Calteau A."/>
            <person name="Vallenet D."/>
            <person name="Casiot C."/>
            <person name="Chane-Woon-Ming B."/>
            <person name="Giloteaux L."/>
            <person name="Barakat M."/>
            <person name="Bonnefoy V."/>
            <person name="Bruneel O."/>
            <person name="Chandler M."/>
            <person name="Cleiss J."/>
            <person name="Duran R."/>
            <person name="Elbaz-Poulichet F."/>
            <person name="Fonknechten N."/>
            <person name="Lauga B."/>
            <person name="Mornico D."/>
            <person name="Ortet P."/>
            <person name="Schaeffer C."/>
            <person name="Siguier P."/>
            <person name="Alexander Thil Smith A."/>
            <person name="Van Dorsselaer A."/>
            <person name="Weissenbach J."/>
            <person name="Medigue C."/>
            <person name="Le Paslier D."/>
        </authorList>
    </citation>
    <scope>NUCLEOTIDE SEQUENCE</scope>
</reference>
<evidence type="ECO:0000313" key="2">
    <source>
        <dbReference type="EMBL" id="CBI00206.1"/>
    </source>
</evidence>
<protein>
    <submittedName>
        <fullName evidence="2">Uncharacterized protein</fullName>
    </submittedName>
</protein>
<dbReference type="AlphaFoldDB" id="E6PZ47"/>